<reference evidence="2" key="1">
    <citation type="journal article" date="2020" name="Nat. Commun.">
        <title>Genome sequence of the cluster root forming white lupin.</title>
        <authorList>
            <person name="Hufnagel B."/>
            <person name="Marques A."/>
            <person name="Soriano A."/>
            <person name="Marques L."/>
            <person name="Divol F."/>
            <person name="Doumas P."/>
            <person name="Sallet E."/>
            <person name="Mancinotti D."/>
            <person name="Carrere S."/>
            <person name="Marande W."/>
            <person name="Arribat S."/>
            <person name="Keller J."/>
            <person name="Huneau C."/>
            <person name="Blein T."/>
            <person name="Aime D."/>
            <person name="Laguerre M."/>
            <person name="Taylor J."/>
            <person name="Schubert V."/>
            <person name="Nelson M."/>
            <person name="Geu-Flores F."/>
            <person name="Crespi M."/>
            <person name="Gallardo-Guerrero K."/>
            <person name="Delaux P.-M."/>
            <person name="Salse J."/>
            <person name="Berges H."/>
            <person name="Guyot R."/>
            <person name="Gouzy J."/>
            <person name="Peret B."/>
        </authorList>
    </citation>
    <scope>NUCLEOTIDE SEQUENCE [LARGE SCALE GENOMIC DNA]</scope>
    <source>
        <strain evidence="2">cv. Amiga</strain>
    </source>
</reference>
<protein>
    <submittedName>
        <fullName evidence="1">Uncharacterized protein</fullName>
    </submittedName>
</protein>
<name>A0A6A4NGR6_LUPAL</name>
<accession>A0A6A4NGR6</accession>
<dbReference type="EMBL" id="WOCE01000020">
    <property type="protein sequence ID" value="KAE9591283.1"/>
    <property type="molecule type" value="Genomic_DNA"/>
</dbReference>
<proteinExistence type="predicted"/>
<evidence type="ECO:0000313" key="1">
    <source>
        <dbReference type="EMBL" id="KAE9591283.1"/>
    </source>
</evidence>
<sequence>MIPFNCLGCGMYLQEIVSRGKWKPMSIPQVVDDIGPNHWPSRSKSILHTSVVL</sequence>
<organism evidence="1 2">
    <name type="scientific">Lupinus albus</name>
    <name type="common">White lupine</name>
    <name type="synonym">Lupinus termis</name>
    <dbReference type="NCBI Taxonomy" id="3870"/>
    <lineage>
        <taxon>Eukaryota</taxon>
        <taxon>Viridiplantae</taxon>
        <taxon>Streptophyta</taxon>
        <taxon>Embryophyta</taxon>
        <taxon>Tracheophyta</taxon>
        <taxon>Spermatophyta</taxon>
        <taxon>Magnoliopsida</taxon>
        <taxon>eudicotyledons</taxon>
        <taxon>Gunneridae</taxon>
        <taxon>Pentapetalae</taxon>
        <taxon>rosids</taxon>
        <taxon>fabids</taxon>
        <taxon>Fabales</taxon>
        <taxon>Fabaceae</taxon>
        <taxon>Papilionoideae</taxon>
        <taxon>50 kb inversion clade</taxon>
        <taxon>genistoids sensu lato</taxon>
        <taxon>core genistoids</taxon>
        <taxon>Genisteae</taxon>
        <taxon>Lupinus</taxon>
    </lineage>
</organism>
<evidence type="ECO:0000313" key="2">
    <source>
        <dbReference type="Proteomes" id="UP000447434"/>
    </source>
</evidence>
<gene>
    <name evidence="1" type="ORF">Lalb_Chr20g0116851</name>
</gene>
<comment type="caution">
    <text evidence="1">The sequence shown here is derived from an EMBL/GenBank/DDBJ whole genome shotgun (WGS) entry which is preliminary data.</text>
</comment>
<keyword evidence="2" id="KW-1185">Reference proteome</keyword>
<dbReference type="AlphaFoldDB" id="A0A6A4NGR6"/>
<dbReference type="Proteomes" id="UP000447434">
    <property type="component" value="Chromosome 20"/>
</dbReference>